<evidence type="ECO:0000259" key="11">
    <source>
        <dbReference type="PROSITE" id="PS50181"/>
    </source>
</evidence>
<dbReference type="AlphaFoldDB" id="L8GQ59"/>
<feature type="coiled-coil region" evidence="8">
    <location>
        <begin position="1"/>
        <end position="28"/>
    </location>
</feature>
<proteinExistence type="predicted"/>
<dbReference type="SUPFAM" id="SSF46565">
    <property type="entry name" value="Chaperone J-domain"/>
    <property type="match status" value="1"/>
</dbReference>
<dbReference type="Pfam" id="PF12796">
    <property type="entry name" value="Ank_2"/>
    <property type="match status" value="2"/>
</dbReference>
<dbReference type="Gene3D" id="1.10.287.110">
    <property type="entry name" value="DnaJ domain"/>
    <property type="match status" value="1"/>
</dbReference>
<evidence type="ECO:0000256" key="4">
    <source>
        <dbReference type="ARBA" id="ARBA00022833"/>
    </source>
</evidence>
<evidence type="ECO:0000256" key="9">
    <source>
        <dbReference type="SAM" id="MobiDB-lite"/>
    </source>
</evidence>
<evidence type="ECO:0000256" key="8">
    <source>
        <dbReference type="SAM" id="Coils"/>
    </source>
</evidence>
<dbReference type="SMART" id="SM00248">
    <property type="entry name" value="ANK"/>
    <property type="match status" value="4"/>
</dbReference>
<dbReference type="Gene3D" id="1.20.1280.50">
    <property type="match status" value="1"/>
</dbReference>
<evidence type="ECO:0000259" key="10">
    <source>
        <dbReference type="PROSITE" id="PS50076"/>
    </source>
</evidence>
<protein>
    <submittedName>
        <fullName evidence="13">MYND finger domain containing protein</fullName>
    </submittedName>
</protein>
<keyword evidence="1" id="KW-0479">Metal-binding</keyword>
<keyword evidence="14" id="KW-1185">Reference proteome</keyword>
<dbReference type="CDD" id="cd06257">
    <property type="entry name" value="DnaJ"/>
    <property type="match status" value="1"/>
</dbReference>
<feature type="repeat" description="ANK" evidence="6">
    <location>
        <begin position="336"/>
        <end position="359"/>
    </location>
</feature>
<accession>L8GQ59</accession>
<dbReference type="PRINTS" id="PR00625">
    <property type="entry name" value="JDOMAIN"/>
</dbReference>
<dbReference type="VEuPathDB" id="AmoebaDB:ACA1_220900"/>
<dbReference type="Proteomes" id="UP000011083">
    <property type="component" value="Unassembled WGS sequence"/>
</dbReference>
<dbReference type="InterPro" id="IPR001810">
    <property type="entry name" value="F-box_dom"/>
</dbReference>
<dbReference type="Pfam" id="PF00226">
    <property type="entry name" value="DnaJ"/>
    <property type="match status" value="1"/>
</dbReference>
<dbReference type="InterPro" id="IPR036869">
    <property type="entry name" value="J_dom_sf"/>
</dbReference>
<evidence type="ECO:0000256" key="7">
    <source>
        <dbReference type="PROSITE-ProRule" id="PRU00134"/>
    </source>
</evidence>
<gene>
    <name evidence="13" type="ORF">ACA1_220900</name>
</gene>
<dbReference type="PROSITE" id="PS50865">
    <property type="entry name" value="ZF_MYND_2"/>
    <property type="match status" value="1"/>
</dbReference>
<feature type="compositionally biased region" description="Acidic residues" evidence="9">
    <location>
        <begin position="501"/>
        <end position="526"/>
    </location>
</feature>
<dbReference type="STRING" id="1257118.L8GQ59"/>
<dbReference type="PROSITE" id="PS50076">
    <property type="entry name" value="DNAJ_2"/>
    <property type="match status" value="1"/>
</dbReference>
<dbReference type="Pfam" id="PF12937">
    <property type="entry name" value="F-box-like"/>
    <property type="match status" value="1"/>
</dbReference>
<dbReference type="Pfam" id="PF01753">
    <property type="entry name" value="zf-MYND"/>
    <property type="match status" value="1"/>
</dbReference>
<feature type="coiled-coil region" evidence="8">
    <location>
        <begin position="83"/>
        <end position="110"/>
    </location>
</feature>
<feature type="region of interest" description="Disordered" evidence="9">
    <location>
        <begin position="486"/>
        <end position="545"/>
    </location>
</feature>
<dbReference type="KEGG" id="acan:ACA1_220900"/>
<sequence length="715" mass="81186">MRQTAKAKADLLEKYRAKQQEAAEVEAKLLRMLHVSVDAEPSLDGAFDDVFDDGDDAHDDHQHQADNAIDSSAGRVLVDKRAEKRLRDKLARHNKNLADLRRKLVEEDKRERARRRKVRAKRGDALAQEELYMEDWETILTHTGADDAEHYLASVHERRLEHEFLLQAVSVRMAELAHREEQVVEKLTHALKLQYRKIALRYHPDRSDSESSTEMFQLLSKAYAVVGDTQKRRVYNDMGNHTLYLCVHEQDKDELRMADIRDAKKAKKNGQHDVLRITSGAPAKMRCPTVKFIRSRIHDYEGHTALHWAAELGLSDAVSWLLRQPDVDVDIEAYDNAHTPLHAAASHGHLLIVQMLYQKADKSKNVRYDGQADDGAVLSPAFLALMNEHYDVAMWLVRAEDKRLGKESDPQAVRQLKESLLHLAAMLDSVDVLRLLIEGVHGADVDARDSEGNTALHLAYQVGNDDAVAYLRDRAGCDAEAVNHRGLTPAQLTPGHGHDESEGDEEDEQSESEDNEAGEESEDECESESKDLEQGLPEEAQENAEQAVQEECYLENLPQEIILRVLGFTYGRDACAMRQTSSFFQTLAEDNVLWRTIFLRTFPFCFETARSQTNWRSAFANQIAMKRRCAICSRVDQLRVCSGCRLVHYCGPEHQNLHWRVSHRGSCEGPFRLLSGVKRLVAEERSKERVQKALSIFGLVELSLKNDAPTANQEE</sequence>
<dbReference type="InterPro" id="IPR002110">
    <property type="entry name" value="Ankyrin_rpt"/>
</dbReference>
<organism evidence="13 14">
    <name type="scientific">Acanthamoeba castellanii (strain ATCC 30010 / Neff)</name>
    <dbReference type="NCBI Taxonomy" id="1257118"/>
    <lineage>
        <taxon>Eukaryota</taxon>
        <taxon>Amoebozoa</taxon>
        <taxon>Discosea</taxon>
        <taxon>Longamoebia</taxon>
        <taxon>Centramoebida</taxon>
        <taxon>Acanthamoebidae</taxon>
        <taxon>Acanthamoeba</taxon>
    </lineage>
</organism>
<dbReference type="InterPro" id="IPR036047">
    <property type="entry name" value="F-box-like_dom_sf"/>
</dbReference>
<dbReference type="InterPro" id="IPR001623">
    <property type="entry name" value="DnaJ_domain"/>
</dbReference>
<evidence type="ECO:0000259" key="12">
    <source>
        <dbReference type="PROSITE" id="PS50865"/>
    </source>
</evidence>
<feature type="repeat" description="ANK" evidence="6">
    <location>
        <begin position="451"/>
        <end position="484"/>
    </location>
</feature>
<dbReference type="Gene3D" id="1.25.40.20">
    <property type="entry name" value="Ankyrin repeat-containing domain"/>
    <property type="match status" value="2"/>
</dbReference>
<dbReference type="EMBL" id="KB008036">
    <property type="protein sequence ID" value="ELR15319.1"/>
    <property type="molecule type" value="Genomic_DNA"/>
</dbReference>
<dbReference type="PANTHER" id="PTHR24123">
    <property type="entry name" value="ANKYRIN REPEAT-CONTAINING"/>
    <property type="match status" value="1"/>
</dbReference>
<keyword evidence="2" id="KW-0677">Repeat</keyword>
<dbReference type="PROSITE" id="PS50181">
    <property type="entry name" value="FBOX"/>
    <property type="match status" value="1"/>
</dbReference>
<evidence type="ECO:0000256" key="5">
    <source>
        <dbReference type="ARBA" id="ARBA00023043"/>
    </source>
</evidence>
<dbReference type="SMART" id="SM00271">
    <property type="entry name" value="DnaJ"/>
    <property type="match status" value="1"/>
</dbReference>
<dbReference type="RefSeq" id="XP_004337332.1">
    <property type="nucleotide sequence ID" value="XM_004337284.1"/>
</dbReference>
<keyword evidence="8" id="KW-0175">Coiled coil</keyword>
<feature type="domain" description="F-box" evidence="11">
    <location>
        <begin position="551"/>
        <end position="597"/>
    </location>
</feature>
<dbReference type="PROSITE" id="PS01360">
    <property type="entry name" value="ZF_MYND_1"/>
    <property type="match status" value="1"/>
</dbReference>
<evidence type="ECO:0000256" key="6">
    <source>
        <dbReference type="PROSITE-ProRule" id="PRU00023"/>
    </source>
</evidence>
<evidence type="ECO:0000256" key="3">
    <source>
        <dbReference type="ARBA" id="ARBA00022771"/>
    </source>
</evidence>
<keyword evidence="3 7" id="KW-0863">Zinc-finger</keyword>
<feature type="domain" description="MYND-type" evidence="12">
    <location>
        <begin position="629"/>
        <end position="667"/>
    </location>
</feature>
<evidence type="ECO:0000256" key="1">
    <source>
        <dbReference type="ARBA" id="ARBA00022723"/>
    </source>
</evidence>
<feature type="region of interest" description="Disordered" evidence="9">
    <location>
        <begin position="49"/>
        <end position="71"/>
    </location>
</feature>
<dbReference type="PROSITE" id="PS50297">
    <property type="entry name" value="ANK_REP_REGION"/>
    <property type="match status" value="1"/>
</dbReference>
<dbReference type="InterPro" id="IPR051165">
    <property type="entry name" value="Multifunctional_ANK_Repeat"/>
</dbReference>
<dbReference type="OrthoDB" id="7729168at2759"/>
<evidence type="ECO:0000256" key="2">
    <source>
        <dbReference type="ARBA" id="ARBA00022737"/>
    </source>
</evidence>
<dbReference type="GO" id="GO:0008270">
    <property type="term" value="F:zinc ion binding"/>
    <property type="evidence" value="ECO:0007669"/>
    <property type="project" value="UniProtKB-KW"/>
</dbReference>
<evidence type="ECO:0000313" key="13">
    <source>
        <dbReference type="EMBL" id="ELR15319.1"/>
    </source>
</evidence>
<dbReference type="GeneID" id="14915894"/>
<dbReference type="SUPFAM" id="SSF48403">
    <property type="entry name" value="Ankyrin repeat"/>
    <property type="match status" value="1"/>
</dbReference>
<dbReference type="PANTHER" id="PTHR24123:SF33">
    <property type="entry name" value="PROTEIN HOS4"/>
    <property type="match status" value="1"/>
</dbReference>
<reference evidence="13 14" key="1">
    <citation type="journal article" date="2013" name="Genome Biol.">
        <title>Genome of Acanthamoeba castellanii highlights extensive lateral gene transfer and early evolution of tyrosine kinase signaling.</title>
        <authorList>
            <person name="Clarke M."/>
            <person name="Lohan A.J."/>
            <person name="Liu B."/>
            <person name="Lagkouvardos I."/>
            <person name="Roy S."/>
            <person name="Zafar N."/>
            <person name="Bertelli C."/>
            <person name="Schilde C."/>
            <person name="Kianianmomeni A."/>
            <person name="Burglin T.R."/>
            <person name="Frech C."/>
            <person name="Turcotte B."/>
            <person name="Kopec K.O."/>
            <person name="Synnott J.M."/>
            <person name="Choo C."/>
            <person name="Paponov I."/>
            <person name="Finkler A."/>
            <person name="Soon Heng Tan C."/>
            <person name="Hutchins A.P."/>
            <person name="Weinmeier T."/>
            <person name="Rattei T."/>
            <person name="Chu J.S."/>
            <person name="Gimenez G."/>
            <person name="Irimia M."/>
            <person name="Rigden D.J."/>
            <person name="Fitzpatrick D.A."/>
            <person name="Lorenzo-Morales J."/>
            <person name="Bateman A."/>
            <person name="Chiu C.H."/>
            <person name="Tang P."/>
            <person name="Hegemann P."/>
            <person name="Fromm H."/>
            <person name="Raoult D."/>
            <person name="Greub G."/>
            <person name="Miranda-Saavedra D."/>
            <person name="Chen N."/>
            <person name="Nash P."/>
            <person name="Ginger M.L."/>
            <person name="Horn M."/>
            <person name="Schaap P."/>
            <person name="Caler L."/>
            <person name="Loftus B."/>
        </authorList>
    </citation>
    <scope>NUCLEOTIDE SEQUENCE [LARGE SCALE GENOMIC DNA]</scope>
    <source>
        <strain evidence="13 14">Neff</strain>
    </source>
</reference>
<dbReference type="SUPFAM" id="SSF81383">
    <property type="entry name" value="F-box domain"/>
    <property type="match status" value="1"/>
</dbReference>
<dbReference type="SUPFAM" id="SSF144232">
    <property type="entry name" value="HIT/MYND zinc finger-like"/>
    <property type="match status" value="1"/>
</dbReference>
<keyword evidence="5 6" id="KW-0040">ANK repeat</keyword>
<dbReference type="Gene3D" id="6.10.140.2220">
    <property type="match status" value="1"/>
</dbReference>
<dbReference type="InterPro" id="IPR002893">
    <property type="entry name" value="Znf_MYND"/>
</dbReference>
<keyword evidence="4" id="KW-0862">Zinc</keyword>
<dbReference type="PROSITE" id="PS50088">
    <property type="entry name" value="ANK_REPEAT"/>
    <property type="match status" value="2"/>
</dbReference>
<name>L8GQ59_ACACF</name>
<dbReference type="InterPro" id="IPR036770">
    <property type="entry name" value="Ankyrin_rpt-contain_sf"/>
</dbReference>
<feature type="domain" description="J" evidence="10">
    <location>
        <begin position="172"/>
        <end position="239"/>
    </location>
</feature>
<evidence type="ECO:0000313" key="14">
    <source>
        <dbReference type="Proteomes" id="UP000011083"/>
    </source>
</evidence>